<sequence length="51" mass="5343">MVDVLRPDGLRVVALAHNSAGPRGPASRPTPVLTVEQPRAIAPSPARHLPT</sequence>
<accession>A0ABP9EGM3</accession>
<protein>
    <submittedName>
        <fullName evidence="2">Uncharacterized protein</fullName>
    </submittedName>
</protein>
<keyword evidence="3" id="KW-1185">Reference proteome</keyword>
<proteinExistence type="predicted"/>
<comment type="caution">
    <text evidence="2">The sequence shown here is derived from an EMBL/GenBank/DDBJ whole genome shotgun (WGS) entry which is preliminary data.</text>
</comment>
<dbReference type="Proteomes" id="UP001501752">
    <property type="component" value="Unassembled WGS sequence"/>
</dbReference>
<reference evidence="3" key="1">
    <citation type="journal article" date="2019" name="Int. J. Syst. Evol. Microbiol.">
        <title>The Global Catalogue of Microorganisms (GCM) 10K type strain sequencing project: providing services to taxonomists for standard genome sequencing and annotation.</title>
        <authorList>
            <consortium name="The Broad Institute Genomics Platform"/>
            <consortium name="The Broad Institute Genome Sequencing Center for Infectious Disease"/>
            <person name="Wu L."/>
            <person name="Ma J."/>
        </authorList>
    </citation>
    <scope>NUCLEOTIDE SEQUENCE [LARGE SCALE GENOMIC DNA]</scope>
    <source>
        <strain evidence="3">JCM 13006</strain>
    </source>
</reference>
<evidence type="ECO:0000313" key="2">
    <source>
        <dbReference type="EMBL" id="GAA4878535.1"/>
    </source>
</evidence>
<organism evidence="2 3">
    <name type="scientific">Kitasatospora terrestris</name>
    <dbReference type="NCBI Taxonomy" id="258051"/>
    <lineage>
        <taxon>Bacteria</taxon>
        <taxon>Bacillati</taxon>
        <taxon>Actinomycetota</taxon>
        <taxon>Actinomycetes</taxon>
        <taxon>Kitasatosporales</taxon>
        <taxon>Streptomycetaceae</taxon>
        <taxon>Kitasatospora</taxon>
    </lineage>
</organism>
<gene>
    <name evidence="2" type="ORF">GCM10023235_68350</name>
</gene>
<name>A0ABP9EGM3_9ACTN</name>
<evidence type="ECO:0000256" key="1">
    <source>
        <dbReference type="SAM" id="MobiDB-lite"/>
    </source>
</evidence>
<dbReference type="EMBL" id="BAABIS010000001">
    <property type="protein sequence ID" value="GAA4878535.1"/>
    <property type="molecule type" value="Genomic_DNA"/>
</dbReference>
<evidence type="ECO:0000313" key="3">
    <source>
        <dbReference type="Proteomes" id="UP001501752"/>
    </source>
</evidence>
<feature type="region of interest" description="Disordered" evidence="1">
    <location>
        <begin position="16"/>
        <end position="51"/>
    </location>
</feature>